<keyword evidence="3" id="KW-0843">Virulence</keyword>
<evidence type="ECO:0000256" key="5">
    <source>
        <dbReference type="SAM" id="MobiDB-lite"/>
    </source>
</evidence>
<dbReference type="SUPFAM" id="SSF53474">
    <property type="entry name" value="alpha/beta-Hydrolases"/>
    <property type="match status" value="1"/>
</dbReference>
<evidence type="ECO:0000256" key="1">
    <source>
        <dbReference type="ARBA" id="ARBA00007169"/>
    </source>
</evidence>
<dbReference type="OrthoDB" id="8480037at2"/>
<dbReference type="PANTHER" id="PTHR11487:SF0">
    <property type="entry name" value="S-ACYL FATTY ACID SYNTHASE THIOESTERASE, MEDIUM CHAIN"/>
    <property type="match status" value="1"/>
</dbReference>
<dbReference type="InterPro" id="IPR029058">
    <property type="entry name" value="AB_hydrolase_fold"/>
</dbReference>
<feature type="region of interest" description="Disordered" evidence="5">
    <location>
        <begin position="12"/>
        <end position="38"/>
    </location>
</feature>
<name>A0A0E4CMJ2_MYCLN</name>
<comment type="catalytic activity">
    <reaction evidence="4">
        <text>a fatty acyl-CoA + H2O = a fatty acid + CoA + H(+)</text>
        <dbReference type="Rhea" id="RHEA:16781"/>
        <dbReference type="ChEBI" id="CHEBI:15377"/>
        <dbReference type="ChEBI" id="CHEBI:15378"/>
        <dbReference type="ChEBI" id="CHEBI:28868"/>
        <dbReference type="ChEBI" id="CHEBI:57287"/>
        <dbReference type="ChEBI" id="CHEBI:77636"/>
    </reaction>
</comment>
<comment type="similarity">
    <text evidence="1">Belongs to the thioesterase family.</text>
</comment>
<dbReference type="InterPro" id="IPR001031">
    <property type="entry name" value="Thioesterase"/>
</dbReference>
<dbReference type="GO" id="GO:0008610">
    <property type="term" value="P:lipid biosynthetic process"/>
    <property type="evidence" value="ECO:0007669"/>
    <property type="project" value="TreeGrafter"/>
</dbReference>
<evidence type="ECO:0000259" key="6">
    <source>
        <dbReference type="Pfam" id="PF00975"/>
    </source>
</evidence>
<accession>A0A0E4CMJ2</accession>
<organism evidence="7 8">
    <name type="scientific">Mycobacterium lentiflavum</name>
    <dbReference type="NCBI Taxonomy" id="141349"/>
    <lineage>
        <taxon>Bacteria</taxon>
        <taxon>Bacillati</taxon>
        <taxon>Actinomycetota</taxon>
        <taxon>Actinomycetes</taxon>
        <taxon>Mycobacteriales</taxon>
        <taxon>Mycobacteriaceae</taxon>
        <taxon>Mycobacterium</taxon>
        <taxon>Mycobacterium simiae complex</taxon>
    </lineage>
</organism>
<dbReference type="EMBL" id="CTEE01000001">
    <property type="protein sequence ID" value="CQD10519.1"/>
    <property type="molecule type" value="Genomic_DNA"/>
</dbReference>
<sequence>MDSSRISAAPLAQVGNAWRHPPGRSHGSGRVNNRPRYAEPVNAPPPTLFIFPHAGGSATYYVPFAKAFSADIKRVAVQYPSRRDRGLTELASIPEFADEIFNMMAPAAKAGGQVSFFGHSMGGLAAFEVALRFQSAGHPISALFISSCAAPGHIRYKELQGSDHEILSLVAQVTETNPEHLANHEFASSILPTLQSVRTIAAYTRPPEIKLSCPIHAFVADDDLIVAEENMTAWADRTTEEFSIRVFPGDHFYLNAHLPELVKDIEEVILHSARES</sequence>
<evidence type="ECO:0000313" key="7">
    <source>
        <dbReference type="EMBL" id="CQD10519.1"/>
    </source>
</evidence>
<reference evidence="7 8" key="1">
    <citation type="submission" date="2015-03" db="EMBL/GenBank/DDBJ databases">
        <authorList>
            <person name="Urmite Genomes"/>
        </authorList>
    </citation>
    <scope>NUCLEOTIDE SEQUENCE [LARGE SCALE GENOMIC DNA]</scope>
    <source>
        <strain evidence="7 8">CSUR P1491</strain>
    </source>
</reference>
<dbReference type="InterPro" id="IPR012223">
    <property type="entry name" value="TEII"/>
</dbReference>
<evidence type="ECO:0000256" key="4">
    <source>
        <dbReference type="ARBA" id="ARBA00024293"/>
    </source>
</evidence>
<gene>
    <name evidence="7" type="ORF">BN1232_01942</name>
</gene>
<evidence type="ECO:0000256" key="3">
    <source>
        <dbReference type="ARBA" id="ARBA00023026"/>
    </source>
</evidence>
<proteinExistence type="inferred from homology"/>
<dbReference type="Proteomes" id="UP000199251">
    <property type="component" value="Unassembled WGS sequence"/>
</dbReference>
<dbReference type="PANTHER" id="PTHR11487">
    <property type="entry name" value="THIOESTERASE"/>
    <property type="match status" value="1"/>
</dbReference>
<feature type="domain" description="Thioesterase" evidence="6">
    <location>
        <begin position="47"/>
        <end position="267"/>
    </location>
</feature>
<dbReference type="STRING" id="141349.BN1232_01942"/>
<dbReference type="AlphaFoldDB" id="A0A0E4CMJ2"/>
<evidence type="ECO:0000313" key="8">
    <source>
        <dbReference type="Proteomes" id="UP000199251"/>
    </source>
</evidence>
<dbReference type="Pfam" id="PF00975">
    <property type="entry name" value="Thioesterase"/>
    <property type="match status" value="1"/>
</dbReference>
<dbReference type="Gene3D" id="3.40.50.1820">
    <property type="entry name" value="alpha/beta hydrolase"/>
    <property type="match status" value="1"/>
</dbReference>
<protein>
    <recommendedName>
        <fullName evidence="2">Thioesterase TesA</fullName>
    </recommendedName>
</protein>
<evidence type="ECO:0000256" key="2">
    <source>
        <dbReference type="ARBA" id="ARBA00015007"/>
    </source>
</evidence>